<evidence type="ECO:0000313" key="2">
    <source>
        <dbReference type="Proteomes" id="UP001162164"/>
    </source>
</evidence>
<dbReference type="Proteomes" id="UP001162164">
    <property type="component" value="Unassembled WGS sequence"/>
</dbReference>
<name>A0ABQ9K1C0_9CUCU</name>
<evidence type="ECO:0000313" key="1">
    <source>
        <dbReference type="EMBL" id="KAJ8983393.1"/>
    </source>
</evidence>
<organism evidence="1 2">
    <name type="scientific">Molorchus minor</name>
    <dbReference type="NCBI Taxonomy" id="1323400"/>
    <lineage>
        <taxon>Eukaryota</taxon>
        <taxon>Metazoa</taxon>
        <taxon>Ecdysozoa</taxon>
        <taxon>Arthropoda</taxon>
        <taxon>Hexapoda</taxon>
        <taxon>Insecta</taxon>
        <taxon>Pterygota</taxon>
        <taxon>Neoptera</taxon>
        <taxon>Endopterygota</taxon>
        <taxon>Coleoptera</taxon>
        <taxon>Polyphaga</taxon>
        <taxon>Cucujiformia</taxon>
        <taxon>Chrysomeloidea</taxon>
        <taxon>Cerambycidae</taxon>
        <taxon>Lamiinae</taxon>
        <taxon>Monochamini</taxon>
        <taxon>Molorchus</taxon>
    </lineage>
</organism>
<comment type="caution">
    <text evidence="1">The sequence shown here is derived from an EMBL/GenBank/DDBJ whole genome shotgun (WGS) entry which is preliminary data.</text>
</comment>
<sequence length="118" mass="13696">MDVLDVTQLSMNYGAQKFPAWTGFFSIDPNMFYVSCFIDSRQDIDRTLKVLSYQSRGPIDFHGIDYTKYNLYTIDSYIRKGRPIFMAKTSGNDIISIKKQYDSRKIGLKTKLLNNVKN</sequence>
<accession>A0ABQ9K1C0</accession>
<proteinExistence type="predicted"/>
<keyword evidence="2" id="KW-1185">Reference proteome</keyword>
<gene>
    <name evidence="1" type="ORF">NQ317_010486</name>
</gene>
<reference evidence="1" key="1">
    <citation type="journal article" date="2023" name="Insect Mol. Biol.">
        <title>Genome sequencing provides insights into the evolution of gene families encoding plant cell wall-degrading enzymes in longhorned beetles.</title>
        <authorList>
            <person name="Shin N.R."/>
            <person name="Okamura Y."/>
            <person name="Kirsch R."/>
            <person name="Pauchet Y."/>
        </authorList>
    </citation>
    <scope>NUCLEOTIDE SEQUENCE</scope>
    <source>
        <strain evidence="1">MMC_N1</strain>
    </source>
</reference>
<protein>
    <submittedName>
        <fullName evidence="1">Uncharacterized protein</fullName>
    </submittedName>
</protein>
<dbReference type="EMBL" id="JAPWTJ010000077">
    <property type="protein sequence ID" value="KAJ8983393.1"/>
    <property type="molecule type" value="Genomic_DNA"/>
</dbReference>